<evidence type="ECO:0000259" key="3">
    <source>
        <dbReference type="Pfam" id="PF01055"/>
    </source>
</evidence>
<dbReference type="Pfam" id="PF21365">
    <property type="entry name" value="Glyco_hydro_31_3rd"/>
    <property type="match status" value="1"/>
</dbReference>
<evidence type="ECO:0000256" key="1">
    <source>
        <dbReference type="RuleBase" id="RU361185"/>
    </source>
</evidence>
<sequence length="836" mass="96464">MMTPENTNFVDQYREPEEVIQVRNDREKKGLSWFKKFWYNFVELAKTHLFIGLAFFVIIAVVVPVLVYYYSNDYLGEVDPKPICVQSKKFRVPCGNYTYTECIANLCCYDDDDLFCFHSLPSAYNYKRLDKSEKFERTQYATPYKNPMYREMKVSYIENNENFLTVAMHGLDVEVTETVVPDKNYEVQPINNSLVAEVRRDTGQLILTTSLGPMIASDHYWIWTVHLSDNHLFGFGELLLNHTEIVTKVIYRNRNDHNTLPVFLAEEKGLFHGLSIRNRGPLEVSVLPSNLIVIKSLVGERIDLDLFLGPTAKDVMQQMRKPKPKLKEWFLKPHFCSNGKSDITEIINKPTEHLVKTSMFVSDCLHEDLLMRAYSDNSNIKKALEEISQSKHLILSLPPQVPKKSTSYEVLQSLFFKSNIPNFNWMGKYQNEDVSFVDFSLQESKLWFENVLKVLSVNSEIISGYALTQNWPADDKYKFPANRETFPYLSDELVLALTKTLPWNILNSKKEKHYVVHNDYALDQLKSADEKDFVLLSSPDDESRSLGFIENVPTTWGSFKEMMVRNLFYGFFVNPLISTPVCGTNHTFDDDTLCFRWYMMSATMPIIRSSDLWPNKLGHGKIIAENALKIRESLIPYFWMFLDNDEPLARPMFYDFPDDNATFPLDEQYMLGDKLLVGQIVLPDVFIKNVYLPMVDGGWFEFWGGINYPDSGWINFPVVESDWIMFIKSGSIVPLKSENPKQLPEESYSLAIAYDMTDPSANATGTLILDSITFSFVADENGLAISRTQECNQPDIKYKIDNLRIYDGESITNFKKEIDLCGNLDEIDDIQIVPIS</sequence>
<dbReference type="SUPFAM" id="SSF51011">
    <property type="entry name" value="Glycosyl hydrolase domain"/>
    <property type="match status" value="1"/>
</dbReference>
<protein>
    <submittedName>
        <fullName evidence="6">Lysosomal alpha-glucosidase-like</fullName>
    </submittedName>
</protein>
<keyword evidence="2" id="KW-0812">Transmembrane</keyword>
<comment type="similarity">
    <text evidence="1">Belongs to the glycosyl hydrolase 31 family.</text>
</comment>
<dbReference type="Pfam" id="PF01055">
    <property type="entry name" value="Glyco_hydro_31_2nd"/>
    <property type="match status" value="1"/>
</dbReference>
<dbReference type="Gene3D" id="3.20.20.80">
    <property type="entry name" value="Glycosidases"/>
    <property type="match status" value="1"/>
</dbReference>
<evidence type="ECO:0000313" key="6">
    <source>
        <dbReference type="RefSeq" id="XP_017774708.1"/>
    </source>
</evidence>
<dbReference type="PANTHER" id="PTHR22762">
    <property type="entry name" value="ALPHA-GLUCOSIDASE"/>
    <property type="match status" value="1"/>
</dbReference>
<dbReference type="Gene3D" id="2.60.40.1760">
    <property type="entry name" value="glycosyl hydrolase (family 31)"/>
    <property type="match status" value="1"/>
</dbReference>
<dbReference type="Proteomes" id="UP000695000">
    <property type="component" value="Unplaced"/>
</dbReference>
<dbReference type="Gene3D" id="2.60.40.1180">
    <property type="entry name" value="Golgi alpha-mannosidase II"/>
    <property type="match status" value="1"/>
</dbReference>
<dbReference type="PANTHER" id="PTHR22762:SF167">
    <property type="entry name" value="LYSOSOMAL ALPHA-GLUCOSIDASE-LIKE PROTEIN"/>
    <property type="match status" value="1"/>
</dbReference>
<keyword evidence="1" id="KW-0326">Glycosidase</keyword>
<organism evidence="5 6">
    <name type="scientific">Nicrophorus vespilloides</name>
    <name type="common">Boreal carrion beetle</name>
    <dbReference type="NCBI Taxonomy" id="110193"/>
    <lineage>
        <taxon>Eukaryota</taxon>
        <taxon>Metazoa</taxon>
        <taxon>Ecdysozoa</taxon>
        <taxon>Arthropoda</taxon>
        <taxon>Hexapoda</taxon>
        <taxon>Insecta</taxon>
        <taxon>Pterygota</taxon>
        <taxon>Neoptera</taxon>
        <taxon>Endopterygota</taxon>
        <taxon>Coleoptera</taxon>
        <taxon>Polyphaga</taxon>
        <taxon>Staphyliniformia</taxon>
        <taxon>Silphidae</taxon>
        <taxon>Nicrophorinae</taxon>
        <taxon>Nicrophorus</taxon>
    </lineage>
</organism>
<dbReference type="InterPro" id="IPR013780">
    <property type="entry name" value="Glyco_hydro_b"/>
</dbReference>
<keyword evidence="5" id="KW-1185">Reference proteome</keyword>
<keyword evidence="2" id="KW-1133">Transmembrane helix</keyword>
<feature type="domain" description="Glycosyl hydrolase family 31 C-terminal" evidence="4">
    <location>
        <begin position="646"/>
        <end position="733"/>
    </location>
</feature>
<evidence type="ECO:0000256" key="2">
    <source>
        <dbReference type="SAM" id="Phobius"/>
    </source>
</evidence>
<keyword evidence="2" id="KW-0472">Membrane</keyword>
<name>A0ABM1MJF8_NICVS</name>
<dbReference type="RefSeq" id="XP_017774708.1">
    <property type="nucleotide sequence ID" value="XM_017919219.1"/>
</dbReference>
<evidence type="ECO:0000259" key="4">
    <source>
        <dbReference type="Pfam" id="PF21365"/>
    </source>
</evidence>
<dbReference type="GeneID" id="108561339"/>
<keyword evidence="1" id="KW-0378">Hydrolase</keyword>
<accession>A0ABM1MJF8</accession>
<feature type="domain" description="Glycoside hydrolase family 31 TIM barrel" evidence="3">
    <location>
        <begin position="334"/>
        <end position="639"/>
    </location>
</feature>
<dbReference type="InterPro" id="IPR000322">
    <property type="entry name" value="Glyco_hydro_31_TIM"/>
</dbReference>
<evidence type="ECO:0000313" key="5">
    <source>
        <dbReference type="Proteomes" id="UP000695000"/>
    </source>
</evidence>
<gene>
    <name evidence="6" type="primary">LOC108561339</name>
</gene>
<dbReference type="InterPro" id="IPR048395">
    <property type="entry name" value="Glyco_hydro_31_C"/>
</dbReference>
<feature type="transmembrane region" description="Helical" evidence="2">
    <location>
        <begin position="49"/>
        <end position="70"/>
    </location>
</feature>
<proteinExistence type="inferred from homology"/>
<reference evidence="6" key="1">
    <citation type="submission" date="2025-08" db="UniProtKB">
        <authorList>
            <consortium name="RefSeq"/>
        </authorList>
    </citation>
    <scope>IDENTIFICATION</scope>
    <source>
        <tissue evidence="6">Whole Larva</tissue>
    </source>
</reference>